<reference evidence="1" key="1">
    <citation type="journal article" date="2014" name="Int. J. Syst. Evol. Microbiol.">
        <title>Complete genome sequence of Corynebacterium casei LMG S-19264T (=DSM 44701T), isolated from a smear-ripened cheese.</title>
        <authorList>
            <consortium name="US DOE Joint Genome Institute (JGI-PGF)"/>
            <person name="Walter F."/>
            <person name="Albersmeier A."/>
            <person name="Kalinowski J."/>
            <person name="Ruckert C."/>
        </authorList>
    </citation>
    <scope>NUCLEOTIDE SEQUENCE</scope>
    <source>
        <strain evidence="1">CGMCC 1.12506</strain>
    </source>
</reference>
<organism evidence="1 2">
    <name type="scientific">Flavobacterium orientale</name>
    <dbReference type="NCBI Taxonomy" id="1756020"/>
    <lineage>
        <taxon>Bacteria</taxon>
        <taxon>Pseudomonadati</taxon>
        <taxon>Bacteroidota</taxon>
        <taxon>Flavobacteriia</taxon>
        <taxon>Flavobacteriales</taxon>
        <taxon>Flavobacteriaceae</taxon>
        <taxon>Flavobacterium</taxon>
    </lineage>
</organism>
<evidence type="ECO:0008006" key="3">
    <source>
        <dbReference type="Google" id="ProtNLM"/>
    </source>
</evidence>
<accession>A0A916Y1K6</accession>
<sequence length="72" mass="8111">MEKSYLNKLASLNSPVKNNNWNNKKRILKAKFTSLTDADLRFDDGNKNAMLSKVQVRLGITKDELSSLLASL</sequence>
<dbReference type="Proteomes" id="UP000625735">
    <property type="component" value="Unassembled WGS sequence"/>
</dbReference>
<dbReference type="SUPFAM" id="SSF69047">
    <property type="entry name" value="Hypothetical protein YjbJ"/>
    <property type="match status" value="1"/>
</dbReference>
<dbReference type="Gene3D" id="1.10.1470.10">
    <property type="entry name" value="YjbJ"/>
    <property type="match status" value="1"/>
</dbReference>
<comment type="caution">
    <text evidence="1">The sequence shown here is derived from an EMBL/GenBank/DDBJ whole genome shotgun (WGS) entry which is preliminary data.</text>
</comment>
<dbReference type="EMBL" id="BMFG01000006">
    <property type="protein sequence ID" value="GGD27272.1"/>
    <property type="molecule type" value="Genomic_DNA"/>
</dbReference>
<protein>
    <recommendedName>
        <fullName evidence="3">General stress protein CsbD</fullName>
    </recommendedName>
</protein>
<evidence type="ECO:0000313" key="1">
    <source>
        <dbReference type="EMBL" id="GGD27272.1"/>
    </source>
</evidence>
<evidence type="ECO:0000313" key="2">
    <source>
        <dbReference type="Proteomes" id="UP000625735"/>
    </source>
</evidence>
<reference evidence="1" key="2">
    <citation type="submission" date="2020-09" db="EMBL/GenBank/DDBJ databases">
        <authorList>
            <person name="Sun Q."/>
            <person name="Zhou Y."/>
        </authorList>
    </citation>
    <scope>NUCLEOTIDE SEQUENCE</scope>
    <source>
        <strain evidence="1">CGMCC 1.12506</strain>
    </source>
</reference>
<dbReference type="InterPro" id="IPR036629">
    <property type="entry name" value="YjbJ_sf"/>
</dbReference>
<keyword evidence="2" id="KW-1185">Reference proteome</keyword>
<name>A0A916Y1K6_9FLAO</name>
<gene>
    <name evidence="1" type="ORF">GCM10011343_16920</name>
</gene>
<proteinExistence type="predicted"/>
<dbReference type="RefSeq" id="WP_188362132.1">
    <property type="nucleotide sequence ID" value="NZ_BMFG01000006.1"/>
</dbReference>
<dbReference type="AlphaFoldDB" id="A0A916Y1K6"/>